<evidence type="ECO:0000313" key="3">
    <source>
        <dbReference type="Proteomes" id="UP000724874"/>
    </source>
</evidence>
<comment type="caution">
    <text evidence="2">The sequence shown here is derived from an EMBL/GenBank/DDBJ whole genome shotgun (WGS) entry which is preliminary data.</text>
</comment>
<dbReference type="OrthoDB" id="10629548at2759"/>
<reference evidence="2" key="1">
    <citation type="submission" date="2020-11" db="EMBL/GenBank/DDBJ databases">
        <authorList>
            <consortium name="DOE Joint Genome Institute"/>
            <person name="Ahrendt S."/>
            <person name="Riley R."/>
            <person name="Andreopoulos W."/>
            <person name="LaButti K."/>
            <person name="Pangilinan J."/>
            <person name="Ruiz-duenas F.J."/>
            <person name="Barrasa J.M."/>
            <person name="Sanchez-Garcia M."/>
            <person name="Camarero S."/>
            <person name="Miyauchi S."/>
            <person name="Serrano A."/>
            <person name="Linde D."/>
            <person name="Babiker R."/>
            <person name="Drula E."/>
            <person name="Ayuso-Fernandez I."/>
            <person name="Pacheco R."/>
            <person name="Padilla G."/>
            <person name="Ferreira P."/>
            <person name="Barriuso J."/>
            <person name="Kellner H."/>
            <person name="Castanera R."/>
            <person name="Alfaro M."/>
            <person name="Ramirez L."/>
            <person name="Pisabarro A.G."/>
            <person name="Kuo A."/>
            <person name="Tritt A."/>
            <person name="Lipzen A."/>
            <person name="He G."/>
            <person name="Yan M."/>
            <person name="Ng V."/>
            <person name="Cullen D."/>
            <person name="Martin F."/>
            <person name="Rosso M.-N."/>
            <person name="Henrissat B."/>
            <person name="Hibbett D."/>
            <person name="Martinez A.T."/>
            <person name="Grigoriev I.V."/>
        </authorList>
    </citation>
    <scope>NUCLEOTIDE SEQUENCE</scope>
    <source>
        <strain evidence="2">AH 44721</strain>
    </source>
</reference>
<gene>
    <name evidence="2" type="ORF">CPB84DRAFT_1848567</name>
</gene>
<proteinExistence type="predicted"/>
<dbReference type="AlphaFoldDB" id="A0A9P5NI39"/>
<feature type="compositionally biased region" description="Acidic residues" evidence="1">
    <location>
        <begin position="143"/>
        <end position="159"/>
    </location>
</feature>
<feature type="region of interest" description="Disordered" evidence="1">
    <location>
        <begin position="135"/>
        <end position="159"/>
    </location>
</feature>
<evidence type="ECO:0000313" key="2">
    <source>
        <dbReference type="EMBL" id="KAF8894232.1"/>
    </source>
</evidence>
<sequence>MVFEIEPRIRSSKAFLTPSHKASRLAIWIPSPSAFLSGLTSVDTLTTDTSTLPTVVDLLNHTTNFLLFPSLTTLILEDVIDHDWDPADLMRFLLRRRDAGVSITTLELLAWVQSRSRLLFLKGIDGLEVKWIEDEIDTKSEESSEEGSDEGTDDSMDLD</sequence>
<dbReference type="EMBL" id="JADNYJ010000065">
    <property type="protein sequence ID" value="KAF8894232.1"/>
    <property type="molecule type" value="Genomic_DNA"/>
</dbReference>
<accession>A0A9P5NI39</accession>
<name>A0A9P5NI39_GYMJU</name>
<protein>
    <submittedName>
        <fullName evidence="2">Uncharacterized protein</fullName>
    </submittedName>
</protein>
<dbReference type="Proteomes" id="UP000724874">
    <property type="component" value="Unassembled WGS sequence"/>
</dbReference>
<evidence type="ECO:0000256" key="1">
    <source>
        <dbReference type="SAM" id="MobiDB-lite"/>
    </source>
</evidence>
<keyword evidence="3" id="KW-1185">Reference proteome</keyword>
<organism evidence="2 3">
    <name type="scientific">Gymnopilus junonius</name>
    <name type="common">Spectacular rustgill mushroom</name>
    <name type="synonym">Gymnopilus spectabilis subsp. junonius</name>
    <dbReference type="NCBI Taxonomy" id="109634"/>
    <lineage>
        <taxon>Eukaryota</taxon>
        <taxon>Fungi</taxon>
        <taxon>Dikarya</taxon>
        <taxon>Basidiomycota</taxon>
        <taxon>Agaricomycotina</taxon>
        <taxon>Agaricomycetes</taxon>
        <taxon>Agaricomycetidae</taxon>
        <taxon>Agaricales</taxon>
        <taxon>Agaricineae</taxon>
        <taxon>Hymenogastraceae</taxon>
        <taxon>Gymnopilus</taxon>
    </lineage>
</organism>